<dbReference type="Proteomes" id="UP001360953">
    <property type="component" value="Unassembled WGS sequence"/>
</dbReference>
<keyword evidence="2" id="KW-0034">Amyloid</keyword>
<reference evidence="2 3" key="1">
    <citation type="submission" date="2024-04" db="EMBL/GenBank/DDBJ databases">
        <title>Phyllosticta paracitricarpa is synonymous to the EU quarantine fungus P. citricarpa based on phylogenomic analyses.</title>
        <authorList>
            <consortium name="Lawrence Berkeley National Laboratory"/>
            <person name="Van ingen-buijs V.A."/>
            <person name="Van westerhoven A.C."/>
            <person name="Haridas S."/>
            <person name="Skiadas P."/>
            <person name="Martin F."/>
            <person name="Groenewald J.Z."/>
            <person name="Crous P.W."/>
            <person name="Seidl M.F."/>
        </authorList>
    </citation>
    <scope>NUCLEOTIDE SEQUENCE [LARGE SCALE GENOMIC DNA]</scope>
    <source>
        <strain evidence="2 3">CPC 17464</strain>
    </source>
</reference>
<accession>A0ABR1M3Q3</accession>
<protein>
    <submittedName>
        <fullName evidence="2">Prion-inhibition and propagation-domain-containing protein</fullName>
    </submittedName>
</protein>
<dbReference type="InterPro" id="IPR029498">
    <property type="entry name" value="HeLo_dom"/>
</dbReference>
<gene>
    <name evidence="2" type="ORF">J3D65DRAFT_600004</name>
</gene>
<dbReference type="GeneID" id="92030849"/>
<organism evidence="2 3">
    <name type="scientific">Phyllosticta citribraziliensis</name>
    <dbReference type="NCBI Taxonomy" id="989973"/>
    <lineage>
        <taxon>Eukaryota</taxon>
        <taxon>Fungi</taxon>
        <taxon>Dikarya</taxon>
        <taxon>Ascomycota</taxon>
        <taxon>Pezizomycotina</taxon>
        <taxon>Dothideomycetes</taxon>
        <taxon>Dothideomycetes incertae sedis</taxon>
        <taxon>Botryosphaeriales</taxon>
        <taxon>Phyllostictaceae</taxon>
        <taxon>Phyllosticta</taxon>
    </lineage>
</organism>
<dbReference type="EMBL" id="JBBPEH010000002">
    <property type="protein sequence ID" value="KAK7542228.1"/>
    <property type="molecule type" value="Genomic_DNA"/>
</dbReference>
<proteinExistence type="predicted"/>
<evidence type="ECO:0000259" key="1">
    <source>
        <dbReference type="Pfam" id="PF14479"/>
    </source>
</evidence>
<dbReference type="Gene3D" id="1.20.120.1020">
    <property type="entry name" value="Prion-inhibition and propagation, HeLo domain"/>
    <property type="match status" value="1"/>
</dbReference>
<evidence type="ECO:0000313" key="2">
    <source>
        <dbReference type="EMBL" id="KAK7542228.1"/>
    </source>
</evidence>
<keyword evidence="3" id="KW-1185">Reference proteome</keyword>
<dbReference type="PANTHER" id="PTHR37542">
    <property type="entry name" value="HELO DOMAIN-CONTAINING PROTEIN-RELATED"/>
    <property type="match status" value="1"/>
</dbReference>
<sequence>MDAANSAIGLFNFAIDTFKNIQLARQFEKQFGSYQLKLDIIQVRLSRWGQVAVVNEILTVEGKGEDVADSPSSKAKSILSDIEDLLYSAQREAKDIEEKMKGSDQILDPNSIPRDLQKIRSKLHQFLHKRKIEAAKAYNGLKWAFYKKEQFEEFIKDISEHVAQLETVFPPEEHKKLVALSTEECKDIGKTNLKSLKDVVQDTDPWLQKAVQDELEKKSGGDSYTITMSHVTGIATGIHHGDVKGVSNGNGNTTNNTWN</sequence>
<dbReference type="Pfam" id="PF14479">
    <property type="entry name" value="HeLo"/>
    <property type="match status" value="1"/>
</dbReference>
<keyword evidence="2" id="KW-0640">Prion</keyword>
<name>A0ABR1M3Q3_9PEZI</name>
<feature type="domain" description="Prion-inhibition and propagation HeLo" evidence="1">
    <location>
        <begin position="5"/>
        <end position="189"/>
    </location>
</feature>
<evidence type="ECO:0000313" key="3">
    <source>
        <dbReference type="Proteomes" id="UP001360953"/>
    </source>
</evidence>
<comment type="caution">
    <text evidence="2">The sequence shown here is derived from an EMBL/GenBank/DDBJ whole genome shotgun (WGS) entry which is preliminary data.</text>
</comment>
<dbReference type="InterPro" id="IPR038305">
    <property type="entry name" value="HeLo_sf"/>
</dbReference>
<dbReference type="RefSeq" id="XP_066658521.1">
    <property type="nucleotide sequence ID" value="XM_066797943.1"/>
</dbReference>
<dbReference type="PANTHER" id="PTHR37542:SF3">
    <property type="entry name" value="PRION-INHIBITION AND PROPAGATION HELO DOMAIN-CONTAINING PROTEIN"/>
    <property type="match status" value="1"/>
</dbReference>